<reference evidence="1 2" key="1">
    <citation type="submission" date="2018-11" db="EMBL/GenBank/DDBJ databases">
        <authorList>
            <consortium name="Pathogen Informatics"/>
        </authorList>
    </citation>
    <scope>NUCLEOTIDE SEQUENCE [LARGE SCALE GENOMIC DNA]</scope>
</reference>
<keyword evidence="2" id="KW-1185">Reference proteome</keyword>
<dbReference type="OrthoDB" id="10251154at2759"/>
<dbReference type="Proteomes" id="UP000270924">
    <property type="component" value="Unassembled WGS sequence"/>
</dbReference>
<protein>
    <submittedName>
        <fullName evidence="1">Uncharacterized protein</fullName>
    </submittedName>
</protein>
<evidence type="ECO:0000313" key="2">
    <source>
        <dbReference type="Proteomes" id="UP000270924"/>
    </source>
</evidence>
<evidence type="ECO:0000313" key="1">
    <source>
        <dbReference type="EMBL" id="VDM09969.1"/>
    </source>
</evidence>
<name>A0A3P7E2C1_WUCBA</name>
<organism evidence="1 2">
    <name type="scientific">Wuchereria bancrofti</name>
    <dbReference type="NCBI Taxonomy" id="6293"/>
    <lineage>
        <taxon>Eukaryota</taxon>
        <taxon>Metazoa</taxon>
        <taxon>Ecdysozoa</taxon>
        <taxon>Nematoda</taxon>
        <taxon>Chromadorea</taxon>
        <taxon>Rhabditida</taxon>
        <taxon>Spirurina</taxon>
        <taxon>Spiruromorpha</taxon>
        <taxon>Filarioidea</taxon>
        <taxon>Onchocercidae</taxon>
        <taxon>Wuchereria</taxon>
    </lineage>
</organism>
<proteinExistence type="predicted"/>
<dbReference type="AlphaFoldDB" id="A0A3P7E2C1"/>
<dbReference type="InParanoid" id="A0A3P7E2C1"/>
<dbReference type="EMBL" id="UYWW01001119">
    <property type="protein sequence ID" value="VDM09969.1"/>
    <property type="molecule type" value="Genomic_DNA"/>
</dbReference>
<sequence length="109" mass="12739">MMKNETKTEIIDLSITKSALVSLTKTKKRPYVKEENFVYEKDQKKSSDRHEVFIPQNALRRHDTGAANINPENVKTGFHKAKLETKRKRFLERTREIARAEILNSEHEG</sequence>
<gene>
    <name evidence="1" type="ORF">WBA_LOCUS3355</name>
</gene>
<accession>A0A3P7E2C1</accession>